<dbReference type="GO" id="GO:0006264">
    <property type="term" value="P:mitochondrial DNA replication"/>
    <property type="evidence" value="ECO:0007669"/>
    <property type="project" value="TreeGrafter"/>
</dbReference>
<evidence type="ECO:0000256" key="4">
    <source>
        <dbReference type="ARBA" id="ARBA00047303"/>
    </source>
</evidence>
<proteinExistence type="predicted"/>
<name>A0A6G0WGQ8_9STRA</name>
<dbReference type="AlphaFoldDB" id="A0A6G0WGQ8"/>
<protein>
    <recommendedName>
        <fullName evidence="1">DNA-directed primase/polymerase protein</fullName>
        <ecNumber evidence="3">2.7.7.102</ecNumber>
    </recommendedName>
</protein>
<comment type="catalytic activity">
    <reaction evidence="4">
        <text>DNA(n) + a 2'-deoxyribonucleoside 5'-triphosphate = DNA(n+1) + diphosphate</text>
        <dbReference type="Rhea" id="RHEA:22508"/>
        <dbReference type="Rhea" id="RHEA-COMP:17339"/>
        <dbReference type="Rhea" id="RHEA-COMP:17340"/>
        <dbReference type="ChEBI" id="CHEBI:33019"/>
        <dbReference type="ChEBI" id="CHEBI:61560"/>
        <dbReference type="ChEBI" id="CHEBI:173112"/>
        <dbReference type="EC" id="2.7.7.7"/>
    </reaction>
    <physiologicalReaction direction="left-to-right" evidence="4">
        <dbReference type="Rhea" id="RHEA:22509"/>
    </physiologicalReaction>
</comment>
<dbReference type="GO" id="GO:0042276">
    <property type="term" value="P:error-prone translesion synthesis"/>
    <property type="evidence" value="ECO:0007669"/>
    <property type="project" value="InterPro"/>
</dbReference>
<evidence type="ECO:0000313" key="5">
    <source>
        <dbReference type="EMBL" id="KAF0726323.1"/>
    </source>
</evidence>
<evidence type="ECO:0000256" key="1">
    <source>
        <dbReference type="ARBA" id="ARBA00026139"/>
    </source>
</evidence>
<dbReference type="GO" id="GO:0003682">
    <property type="term" value="F:chromatin binding"/>
    <property type="evidence" value="ECO:0007669"/>
    <property type="project" value="TreeGrafter"/>
</dbReference>
<gene>
    <name evidence="5" type="ORF">Ae201684_015438</name>
</gene>
<evidence type="ECO:0000313" key="6">
    <source>
        <dbReference type="Proteomes" id="UP000481153"/>
    </source>
</evidence>
<dbReference type="VEuPathDB" id="FungiDB:AeMF1_004643"/>
<dbReference type="Proteomes" id="UP000481153">
    <property type="component" value="Unassembled WGS sequence"/>
</dbReference>
<dbReference type="InterPro" id="IPR044917">
    <property type="entry name" value="PRIMPOL"/>
</dbReference>
<evidence type="ECO:0000256" key="2">
    <source>
        <dbReference type="ARBA" id="ARBA00044677"/>
    </source>
</evidence>
<dbReference type="EC" id="2.7.7.102" evidence="3"/>
<accession>A0A6G0WGQ8</accession>
<dbReference type="Pfam" id="PF03121">
    <property type="entry name" value="Herpes_UL52"/>
    <property type="match status" value="1"/>
</dbReference>
<comment type="catalytic activity">
    <reaction evidence="2">
        <text>ssDNA + n NTP = ssDNA/pppN(pN)n-1 hybrid + (n-1) diphosphate.</text>
        <dbReference type="EC" id="2.7.7.102"/>
    </reaction>
</comment>
<dbReference type="GO" id="GO:0031297">
    <property type="term" value="P:replication fork processing"/>
    <property type="evidence" value="ECO:0007669"/>
    <property type="project" value="TreeGrafter"/>
</dbReference>
<reference evidence="5 6" key="1">
    <citation type="submission" date="2019-07" db="EMBL/GenBank/DDBJ databases">
        <title>Genomics analysis of Aphanomyces spp. identifies a new class of oomycete effector associated with host adaptation.</title>
        <authorList>
            <person name="Gaulin E."/>
        </authorList>
    </citation>
    <scope>NUCLEOTIDE SEQUENCE [LARGE SCALE GENOMIC DNA]</scope>
    <source>
        <strain evidence="5 6">ATCC 201684</strain>
    </source>
</reference>
<organism evidence="5 6">
    <name type="scientific">Aphanomyces euteiches</name>
    <dbReference type="NCBI Taxonomy" id="100861"/>
    <lineage>
        <taxon>Eukaryota</taxon>
        <taxon>Sar</taxon>
        <taxon>Stramenopiles</taxon>
        <taxon>Oomycota</taxon>
        <taxon>Saprolegniomycetes</taxon>
        <taxon>Saprolegniales</taxon>
        <taxon>Verrucalvaceae</taxon>
        <taxon>Aphanomyces</taxon>
    </lineage>
</organism>
<dbReference type="PANTHER" id="PTHR31399:SF0">
    <property type="entry name" value="DNA-DIRECTED PRIMASE_POLYMERASE PROTEIN"/>
    <property type="match status" value="1"/>
</dbReference>
<dbReference type="GO" id="GO:0009411">
    <property type="term" value="P:response to UV"/>
    <property type="evidence" value="ECO:0007669"/>
    <property type="project" value="TreeGrafter"/>
</dbReference>
<dbReference type="GO" id="GO:0005759">
    <property type="term" value="C:mitochondrial matrix"/>
    <property type="evidence" value="ECO:0007669"/>
    <property type="project" value="TreeGrafter"/>
</dbReference>
<dbReference type="GO" id="GO:0003887">
    <property type="term" value="F:DNA-directed DNA polymerase activity"/>
    <property type="evidence" value="ECO:0007669"/>
    <property type="project" value="UniProtKB-EC"/>
</dbReference>
<dbReference type="GO" id="GO:0005634">
    <property type="term" value="C:nucleus"/>
    <property type="evidence" value="ECO:0007669"/>
    <property type="project" value="TreeGrafter"/>
</dbReference>
<dbReference type="PANTHER" id="PTHR31399">
    <property type="entry name" value="DNA-DIRECTED PRIMASE / POLYMERASE PROTEIN"/>
    <property type="match status" value="1"/>
</dbReference>
<comment type="caution">
    <text evidence="5">The sequence shown here is derived from an EMBL/GenBank/DDBJ whole genome shotgun (WGS) entry which is preliminary data.</text>
</comment>
<keyword evidence="6" id="KW-1185">Reference proteome</keyword>
<evidence type="ECO:0000256" key="3">
    <source>
        <dbReference type="ARBA" id="ARBA00044768"/>
    </source>
</evidence>
<sequence>MNNAFESEFQYRVQNSIDCQIEGTAKPNKVFALQQPAIDFLREIQTRRSAHNIKLFSFETKTSRKFLVSDIDLFYDLYMQTSPTQRHVYEIIQENCPCRLYFDLEFKTKWNPTVDGDALVSHLKHLVTLQFYRKYGIQIFPTDFVDLESTATDKFSRHLIVIPPNGELFINNIEAGQFVKELMDDIMEPDIFEVTGKDQALQCFIDKGVYTRNRAFRCYLSSKFHSDRLLQRHPNCATLAGSEKEFFMKTMICPRVNENSHPLLLRCPVSETNSVLRRATSTVSTSISTGYLSSPFEAIDEFVLSLATQDGVQGCIRTWQLAHDETDQPQFLTYHMVQNRYCRNVGRAHKSNNIMYIVDFCKRIVYQKCHDPDCSDYKSPPIQLPSSCILQIDEAKQNANEEHTG</sequence>
<dbReference type="EMBL" id="VJMJ01000219">
    <property type="protein sequence ID" value="KAF0726323.1"/>
    <property type="molecule type" value="Genomic_DNA"/>
</dbReference>